<evidence type="ECO:0000313" key="3">
    <source>
        <dbReference type="EMBL" id="NKY97186.1"/>
    </source>
</evidence>
<dbReference type="Gene3D" id="3.10.129.10">
    <property type="entry name" value="Hotdog Thioesterase"/>
    <property type="match status" value="1"/>
</dbReference>
<dbReference type="SUPFAM" id="SSF54637">
    <property type="entry name" value="Thioesterase/thiol ester dehydrase-isomerase"/>
    <property type="match status" value="2"/>
</dbReference>
<dbReference type="CDD" id="cd03441">
    <property type="entry name" value="R_hydratase_like"/>
    <property type="match status" value="1"/>
</dbReference>
<evidence type="ECO:0000313" key="4">
    <source>
        <dbReference type="Proteomes" id="UP000553209"/>
    </source>
</evidence>
<protein>
    <recommendedName>
        <fullName evidence="2">MaoC-like domain-containing protein</fullName>
    </recommendedName>
</protein>
<gene>
    <name evidence="3" type="ORF">HGB44_05795</name>
</gene>
<dbReference type="PANTHER" id="PTHR13078">
    <property type="entry name" value="PEROXISOMAL MULTIFUNCTIONAL ENZYME TYPE 2-RELATED"/>
    <property type="match status" value="1"/>
</dbReference>
<dbReference type="InterPro" id="IPR029069">
    <property type="entry name" value="HotDog_dom_sf"/>
</dbReference>
<dbReference type="EMBL" id="JAAXPG010000004">
    <property type="protein sequence ID" value="NKY97186.1"/>
    <property type="molecule type" value="Genomic_DNA"/>
</dbReference>
<evidence type="ECO:0000256" key="1">
    <source>
        <dbReference type="ARBA" id="ARBA00005254"/>
    </source>
</evidence>
<evidence type="ECO:0000259" key="2">
    <source>
        <dbReference type="Pfam" id="PF01575"/>
    </source>
</evidence>
<dbReference type="AlphaFoldDB" id="A0A7X6M9E2"/>
<proteinExistence type="inferred from homology"/>
<reference evidence="3 4" key="1">
    <citation type="submission" date="2020-04" db="EMBL/GenBank/DDBJ databases">
        <title>MicrobeNet Type strains.</title>
        <authorList>
            <person name="Nicholson A.C."/>
        </authorList>
    </citation>
    <scope>NUCLEOTIDE SEQUENCE [LARGE SCALE GENOMIC DNA]</scope>
    <source>
        <strain evidence="3 4">ATCC 23612</strain>
    </source>
</reference>
<feature type="domain" description="MaoC-like" evidence="2">
    <location>
        <begin position="161"/>
        <end position="245"/>
    </location>
</feature>
<dbReference type="Proteomes" id="UP000553209">
    <property type="component" value="Unassembled WGS sequence"/>
</dbReference>
<sequence>MVDRSRLVGRTHRSDTITIDPDHAEAFSAVVGHEPRSHRGRPVVSPFYAAFVVAPLWRRIYQAPELGTRDQLVLHAEQRMLWHRHLYAGQRVWATLLVSDVVGFGFNDAAIIRCRLREDDGTLLSTMESTLTIRGDSGFSPRSTRTANPRRVGTAASATHTFDTDAPQRYADVADDHNPLHLDDEAAREAGHPGRILHGMCTLATGVTALAGRLSDGRPRRLGFVRTRFARPVLPGSTLDLTAHTTTAAGVYALTATLGGRAVLKNTLMGLAKEEQ</sequence>
<dbReference type="Pfam" id="PF01575">
    <property type="entry name" value="MaoC_dehydratas"/>
    <property type="match status" value="1"/>
</dbReference>
<dbReference type="RefSeq" id="WP_168443964.1">
    <property type="nucleotide sequence ID" value="NZ_JAAXPG010000004.1"/>
</dbReference>
<comment type="similarity">
    <text evidence="1">Belongs to the enoyl-CoA hydratase/isomerase family.</text>
</comment>
<organism evidence="3 4">
    <name type="scientific">Nocardiopsis alborubida</name>
    <dbReference type="NCBI Taxonomy" id="146802"/>
    <lineage>
        <taxon>Bacteria</taxon>
        <taxon>Bacillati</taxon>
        <taxon>Actinomycetota</taxon>
        <taxon>Actinomycetes</taxon>
        <taxon>Streptosporangiales</taxon>
        <taxon>Nocardiopsidaceae</taxon>
        <taxon>Nocardiopsis</taxon>
    </lineage>
</organism>
<dbReference type="PANTHER" id="PTHR13078:SF56">
    <property type="entry name" value="PEROXISOMAL MULTIFUNCTIONAL ENZYME TYPE 2"/>
    <property type="match status" value="1"/>
</dbReference>
<comment type="caution">
    <text evidence="3">The sequence shown here is derived from an EMBL/GenBank/DDBJ whole genome shotgun (WGS) entry which is preliminary data.</text>
</comment>
<dbReference type="GO" id="GO:0006635">
    <property type="term" value="P:fatty acid beta-oxidation"/>
    <property type="evidence" value="ECO:0007669"/>
    <property type="project" value="TreeGrafter"/>
</dbReference>
<dbReference type="GO" id="GO:0044594">
    <property type="term" value="F:17-beta-hydroxysteroid dehydrogenase (NAD+) activity"/>
    <property type="evidence" value="ECO:0007669"/>
    <property type="project" value="TreeGrafter"/>
</dbReference>
<dbReference type="GO" id="GO:0003857">
    <property type="term" value="F:(3S)-3-hydroxyacyl-CoA dehydrogenase (NAD+) activity"/>
    <property type="evidence" value="ECO:0007669"/>
    <property type="project" value="TreeGrafter"/>
</dbReference>
<name>A0A7X6M9E2_9ACTN</name>
<accession>A0A7X6M9E2</accession>
<dbReference type="InterPro" id="IPR002539">
    <property type="entry name" value="MaoC-like_dom"/>
</dbReference>
<keyword evidence="4" id="KW-1185">Reference proteome</keyword>
<dbReference type="GO" id="GO:0004300">
    <property type="term" value="F:enoyl-CoA hydratase activity"/>
    <property type="evidence" value="ECO:0007669"/>
    <property type="project" value="TreeGrafter"/>
</dbReference>